<sequence length="90" mass="10229">MDKFVFALISETLTRLAQKMTFHCHTLISSWIRPLTTRCSHSWTLSPGITRLSSLKKTKRGHHSKNPGEPTAMLSCHSDFKMLEPHIKGP</sequence>
<dbReference type="GeneID" id="30090288"/>
<dbReference type="AlphaFoldDB" id="A0A2Z2CD50"/>
<evidence type="ECO:0000313" key="2">
    <source>
        <dbReference type="EMBL" id="AOX12996.1"/>
    </source>
</evidence>
<geneLocation type="mitochondrion" evidence="2"/>
<dbReference type="GeneID" id="30090287"/>
<name>A0A2Z2CD50_COCNU</name>
<dbReference type="RefSeq" id="YP_009316001.1">
    <property type="nucleotide sequence ID" value="NC_031696.1"/>
</dbReference>
<organism evidence="2">
    <name type="scientific">Cocos nucifera</name>
    <name type="common">Coconut palm</name>
    <dbReference type="NCBI Taxonomy" id="13894"/>
    <lineage>
        <taxon>Eukaryota</taxon>
        <taxon>Viridiplantae</taxon>
        <taxon>Streptophyta</taxon>
        <taxon>Embryophyta</taxon>
        <taxon>Tracheophyta</taxon>
        <taxon>Spermatophyta</taxon>
        <taxon>Magnoliopsida</taxon>
        <taxon>Liliopsida</taxon>
        <taxon>Arecaceae</taxon>
        <taxon>Arecoideae</taxon>
        <taxon>Cocoseae</taxon>
        <taxon>Attaleinae</taxon>
        <taxon>Cocos</taxon>
    </lineage>
</organism>
<protein>
    <submittedName>
        <fullName evidence="2">Uncharacterized protein</fullName>
    </submittedName>
</protein>
<reference evidence="2" key="1">
    <citation type="submission" date="2016-04" db="EMBL/GenBank/DDBJ databases">
        <title>Complete Sequence and Comparative Analysis of the Mitochondrial Genome of Coconut Palm (Cocos nucifera).</title>
        <authorList>
            <person name="Liu W."/>
            <person name="Lin Q."/>
            <person name="Aljohi H.A."/>
            <person name="Zhao Y."/>
            <person name="Zeng J."/>
            <person name="Hu S."/>
            <person name="Yu J."/>
        </authorList>
    </citation>
    <scope>NUCLEOTIDE SEQUENCE</scope>
</reference>
<dbReference type="EMBL" id="KX028885">
    <property type="protein sequence ID" value="AOX12996.1"/>
    <property type="molecule type" value="Genomic_DNA"/>
</dbReference>
<accession>A0A2Z2CD50</accession>
<dbReference type="EMBL" id="KX028885">
    <property type="protein sequence ID" value="AOX12995.1"/>
    <property type="molecule type" value="Genomic_DNA"/>
</dbReference>
<evidence type="ECO:0000313" key="1">
    <source>
        <dbReference type="EMBL" id="AOX12995.1"/>
    </source>
</evidence>
<keyword evidence="2" id="KW-0496">Mitochondrion</keyword>
<dbReference type="RefSeq" id="YP_009316002.1">
    <property type="nucleotide sequence ID" value="NC_031696.1"/>
</dbReference>
<proteinExistence type="predicted"/>
<gene>
    <name evidence="2" type="primary">orf135e</name>
    <name evidence="1" type="synonym">orf135d</name>
</gene>